<dbReference type="Pfam" id="PF08843">
    <property type="entry name" value="AbiEii"/>
    <property type="match status" value="1"/>
</dbReference>
<name>A0A2A9E725_9MICO</name>
<evidence type="ECO:0000313" key="2">
    <source>
        <dbReference type="Proteomes" id="UP000225548"/>
    </source>
</evidence>
<evidence type="ECO:0000313" key="1">
    <source>
        <dbReference type="EMBL" id="PFG34653.1"/>
    </source>
</evidence>
<gene>
    <name evidence="1" type="ORF">ATL42_2573</name>
</gene>
<dbReference type="Proteomes" id="UP000225548">
    <property type="component" value="Unassembled WGS sequence"/>
</dbReference>
<proteinExistence type="predicted"/>
<dbReference type="GO" id="GO:0016740">
    <property type="term" value="F:transferase activity"/>
    <property type="evidence" value="ECO:0007669"/>
    <property type="project" value="UniProtKB-KW"/>
</dbReference>
<protein>
    <submittedName>
        <fullName evidence="1">Nucleotidyltransferase AbiEii toxin of type IV toxin-antitoxin system</fullName>
    </submittedName>
</protein>
<dbReference type="InterPro" id="IPR014942">
    <property type="entry name" value="AbiEii"/>
</dbReference>
<dbReference type="EMBL" id="PDJG01000001">
    <property type="protein sequence ID" value="PFG34653.1"/>
    <property type="molecule type" value="Genomic_DNA"/>
</dbReference>
<keyword evidence="1" id="KW-0808">Transferase</keyword>
<comment type="caution">
    <text evidence="1">The sequence shown here is derived from an EMBL/GenBank/DDBJ whole genome shotgun (WGS) entry which is preliminary data.</text>
</comment>
<sequence>MTSAGEYRSGVAVWAAVTSRAKATAKETGVDSAALMRRFVFGRFLARVFHDPAAPWVLKGGTAILARVHDARTTKDVDLLGQLSNLDAAVDALRTSTALDLSDHFRFVVTKVDRTLGGENQPGVNGCRVNIDAYCGTAQKGSFGVDLVTGSLMTGAPELLTDPVLDLRGINAPTMRLYSVVDHIADKLCATQSTYGAAGDQPSSRVRDLVDLVVLASAQDIDGSALIAAIRGEWMHRGLPGVPVFAPPQSWERLYTPLAKKVPACAHATSFEAAVAHIGAFLGPVLDGDATSRLWSAGDHVWQ</sequence>
<organism evidence="1 2">
    <name type="scientific">Sanguibacter antarcticus</name>
    <dbReference type="NCBI Taxonomy" id="372484"/>
    <lineage>
        <taxon>Bacteria</taxon>
        <taxon>Bacillati</taxon>
        <taxon>Actinomycetota</taxon>
        <taxon>Actinomycetes</taxon>
        <taxon>Micrococcales</taxon>
        <taxon>Sanguibacteraceae</taxon>
        <taxon>Sanguibacter</taxon>
    </lineage>
</organism>
<keyword evidence="2" id="KW-1185">Reference proteome</keyword>
<reference evidence="1 2" key="1">
    <citation type="submission" date="2017-10" db="EMBL/GenBank/DDBJ databases">
        <title>Sequencing the genomes of 1000 actinobacteria strains.</title>
        <authorList>
            <person name="Klenk H.-P."/>
        </authorList>
    </citation>
    <scope>NUCLEOTIDE SEQUENCE [LARGE SCALE GENOMIC DNA]</scope>
    <source>
        <strain evidence="1 2">DSM 18966</strain>
    </source>
</reference>
<accession>A0A2A9E725</accession>
<dbReference type="AlphaFoldDB" id="A0A2A9E725"/>